<evidence type="ECO:0000259" key="2">
    <source>
        <dbReference type="SMART" id="SM00507"/>
    </source>
</evidence>
<dbReference type="GO" id="GO:0004519">
    <property type="term" value="F:endonuclease activity"/>
    <property type="evidence" value="ECO:0007669"/>
    <property type="project" value="UniProtKB-KW"/>
</dbReference>
<evidence type="ECO:0000313" key="3">
    <source>
        <dbReference type="EMBL" id="MBF4554243.1"/>
    </source>
</evidence>
<name>A0ABR9ZMW0_9CORY</name>
<dbReference type="EMBL" id="JADKMY010000003">
    <property type="protein sequence ID" value="MBF4554243.1"/>
    <property type="molecule type" value="Genomic_DNA"/>
</dbReference>
<dbReference type="Gene3D" id="1.10.30.50">
    <property type="match status" value="1"/>
</dbReference>
<accession>A0ABR9ZMW0</accession>
<sequence length="405" mass="44736">MGDLYFDACAPDDPLSIHYMHTNRADYAAWRSVMPNPVTDDVGVHSVRIACRMGVSETLARQNFDALLMLHSLPKLSALIEEMAHIDLWRLRAIDRATIGVEHYALDAVDTAITEYLTPRYPNQHLPGAVAIRNKVRKIVLEHDPLAAERDEDENRRSLGFTPTSGGGAKMLGYLPADEAHILHEALTTIARKEECTLVDALLKLVCEKVDARVVVNVYSNEGADADVMDGAGALSPQAVARIKDLVAAGKTNSPRDLRDGMAGLIVPGYKVPEAMAAFVRGRDGTCRGPGCVVPASRCDLDHRIPFDQGGLTTPANLHALCRKCHNRKTDGVMKVIMDAQGADHWIFPDGSVVVTLPGGPIKWPAKQSLDGRWRQNWEERMQERRGLRRQENQRAQNREHQTVA</sequence>
<dbReference type="InterPro" id="IPR003615">
    <property type="entry name" value="HNH_nuc"/>
</dbReference>
<keyword evidence="3" id="KW-0378">Hydrolase</keyword>
<keyword evidence="4" id="KW-1185">Reference proteome</keyword>
<evidence type="ECO:0000256" key="1">
    <source>
        <dbReference type="SAM" id="MobiDB-lite"/>
    </source>
</evidence>
<protein>
    <submittedName>
        <fullName evidence="3">HNH endonuclease</fullName>
    </submittedName>
</protein>
<proteinExistence type="predicted"/>
<organism evidence="3 4">
    <name type="scientific">Corynebacterium suicordis DSM 45110</name>
    <dbReference type="NCBI Taxonomy" id="1121369"/>
    <lineage>
        <taxon>Bacteria</taxon>
        <taxon>Bacillati</taxon>
        <taxon>Actinomycetota</taxon>
        <taxon>Actinomycetes</taxon>
        <taxon>Mycobacteriales</taxon>
        <taxon>Corynebacteriaceae</taxon>
        <taxon>Corynebacterium</taxon>
    </lineage>
</organism>
<evidence type="ECO:0000313" key="4">
    <source>
        <dbReference type="Proteomes" id="UP000635902"/>
    </source>
</evidence>
<keyword evidence="3" id="KW-0540">Nuclease</keyword>
<feature type="domain" description="HNH nuclease" evidence="2">
    <location>
        <begin position="275"/>
        <end position="327"/>
    </location>
</feature>
<keyword evidence="3" id="KW-0255">Endonuclease</keyword>
<dbReference type="Pfam" id="PF01844">
    <property type="entry name" value="HNH"/>
    <property type="match status" value="1"/>
</dbReference>
<dbReference type="CDD" id="cd00085">
    <property type="entry name" value="HNHc"/>
    <property type="match status" value="1"/>
</dbReference>
<reference evidence="3 4" key="1">
    <citation type="submission" date="2020-10" db="EMBL/GenBank/DDBJ databases">
        <title>Novel species in genus Corynebacterium.</title>
        <authorList>
            <person name="Zhang G."/>
        </authorList>
    </citation>
    <scope>NUCLEOTIDE SEQUENCE [LARGE SCALE GENOMIC DNA]</scope>
    <source>
        <strain evidence="3 4">DSM 45110</strain>
    </source>
</reference>
<dbReference type="Proteomes" id="UP000635902">
    <property type="component" value="Unassembled WGS sequence"/>
</dbReference>
<dbReference type="RefSeq" id="WP_194557129.1">
    <property type="nucleotide sequence ID" value="NZ_JADKMY010000003.1"/>
</dbReference>
<dbReference type="SMART" id="SM00507">
    <property type="entry name" value="HNHc"/>
    <property type="match status" value="1"/>
</dbReference>
<dbReference type="InterPro" id="IPR002711">
    <property type="entry name" value="HNH"/>
</dbReference>
<feature type="region of interest" description="Disordered" evidence="1">
    <location>
        <begin position="384"/>
        <end position="405"/>
    </location>
</feature>
<comment type="caution">
    <text evidence="3">The sequence shown here is derived from an EMBL/GenBank/DDBJ whole genome shotgun (WGS) entry which is preliminary data.</text>
</comment>
<gene>
    <name evidence="3" type="ORF">IRY30_09200</name>
</gene>